<sequence>MNCINRSTMGRALAMALDGAQLAWVRKLAERHQDQLHRLASALSAGDHGRAEALTRSILRSFSGRLSAVIRSARSTPEGRYESLAVLNVRAGLLNPYRRIDEVIRQVAVDNPGGPARLVLNFGPARRALQTLCADILDVWLPPCDFDFLRRGRGADAQMLRVKEMIETEGYDHVVTVDIRSCFRSVNQDKLVQLLPLPHQVTRNVLLVQDGDTVEQPPEWKEELFGFPLDIYDHFTFETDTAARQGLPQGSLTSTLIMSRAVLGPLVSATGISHRSVIYGDDITVCAKGLGQARESFKALRSALESSPAGPLTIGRHHVGPISEGVNIVKYGFRQKPAHYGGGIRIHPSKRSYDHFSARAREKFLDGDPASGKGRVSKYRKAWPASFPLWQPTPESLGLLWQTAFKARTSGS</sequence>
<accession>A0ABS6IIW3</accession>
<proteinExistence type="predicted"/>
<dbReference type="RefSeq" id="WP_216958083.1">
    <property type="nucleotide sequence ID" value="NZ_JAHOPB010000001.1"/>
</dbReference>
<dbReference type="InterPro" id="IPR000477">
    <property type="entry name" value="RT_dom"/>
</dbReference>
<evidence type="ECO:0000259" key="1">
    <source>
        <dbReference type="Pfam" id="PF00078"/>
    </source>
</evidence>
<dbReference type="Pfam" id="PF00078">
    <property type="entry name" value="RVT_1"/>
    <property type="match status" value="1"/>
</dbReference>
<comment type="caution">
    <text evidence="2">The sequence shown here is derived from an EMBL/GenBank/DDBJ whole genome shotgun (WGS) entry which is preliminary data.</text>
</comment>
<keyword evidence="3" id="KW-1185">Reference proteome</keyword>
<organism evidence="2 3">
    <name type="scientific">Reyranella humidisoli</name>
    <dbReference type="NCBI Taxonomy" id="2849149"/>
    <lineage>
        <taxon>Bacteria</taxon>
        <taxon>Pseudomonadati</taxon>
        <taxon>Pseudomonadota</taxon>
        <taxon>Alphaproteobacteria</taxon>
        <taxon>Hyphomicrobiales</taxon>
        <taxon>Reyranellaceae</taxon>
        <taxon>Reyranella</taxon>
    </lineage>
</organism>
<gene>
    <name evidence="2" type="ORF">KQ910_07945</name>
</gene>
<protein>
    <recommendedName>
        <fullName evidence="1">Reverse transcriptase domain-containing protein</fullName>
    </recommendedName>
</protein>
<dbReference type="EMBL" id="JAHOPB010000001">
    <property type="protein sequence ID" value="MBU8873692.1"/>
    <property type="molecule type" value="Genomic_DNA"/>
</dbReference>
<reference evidence="2 3" key="1">
    <citation type="submission" date="2021-06" db="EMBL/GenBank/DDBJ databases">
        <authorList>
            <person name="Lee D.H."/>
        </authorList>
    </citation>
    <scope>NUCLEOTIDE SEQUENCE [LARGE SCALE GENOMIC DNA]</scope>
    <source>
        <strain evidence="2 3">MMS21-HV4-11</strain>
    </source>
</reference>
<evidence type="ECO:0000313" key="2">
    <source>
        <dbReference type="EMBL" id="MBU8873692.1"/>
    </source>
</evidence>
<dbReference type="Proteomes" id="UP000727907">
    <property type="component" value="Unassembled WGS sequence"/>
</dbReference>
<evidence type="ECO:0000313" key="3">
    <source>
        <dbReference type="Proteomes" id="UP000727907"/>
    </source>
</evidence>
<name>A0ABS6IIW3_9HYPH</name>
<feature type="domain" description="Reverse transcriptase" evidence="1">
    <location>
        <begin position="127"/>
        <end position="306"/>
    </location>
</feature>